<keyword evidence="3" id="KW-1185">Reference proteome</keyword>
<dbReference type="Proteomes" id="UP000268093">
    <property type="component" value="Unassembled WGS sequence"/>
</dbReference>
<accession>A0A433BXE5</accession>
<proteinExistence type="predicted"/>
<feature type="compositionally biased region" description="Basic and acidic residues" evidence="1">
    <location>
        <begin position="48"/>
        <end position="62"/>
    </location>
</feature>
<protein>
    <submittedName>
        <fullName evidence="2">Uncharacterized protein</fullName>
    </submittedName>
</protein>
<dbReference type="AlphaFoldDB" id="A0A433BXE5"/>
<feature type="region of interest" description="Disordered" evidence="1">
    <location>
        <begin position="28"/>
        <end position="62"/>
    </location>
</feature>
<comment type="caution">
    <text evidence="2">The sequence shown here is derived from an EMBL/GenBank/DDBJ whole genome shotgun (WGS) entry which is preliminary data.</text>
</comment>
<organism evidence="2 3">
    <name type="scientific">Jimgerdemannia flammicorona</name>
    <dbReference type="NCBI Taxonomy" id="994334"/>
    <lineage>
        <taxon>Eukaryota</taxon>
        <taxon>Fungi</taxon>
        <taxon>Fungi incertae sedis</taxon>
        <taxon>Mucoromycota</taxon>
        <taxon>Mucoromycotina</taxon>
        <taxon>Endogonomycetes</taxon>
        <taxon>Endogonales</taxon>
        <taxon>Endogonaceae</taxon>
        <taxon>Jimgerdemannia</taxon>
    </lineage>
</organism>
<name>A0A433BXE5_9FUNG</name>
<evidence type="ECO:0000313" key="3">
    <source>
        <dbReference type="Proteomes" id="UP000268093"/>
    </source>
</evidence>
<dbReference type="EMBL" id="RBNI01013467">
    <property type="protein sequence ID" value="RUP30965.1"/>
    <property type="molecule type" value="Genomic_DNA"/>
</dbReference>
<dbReference type="OrthoDB" id="5530243at2759"/>
<evidence type="ECO:0000256" key="1">
    <source>
        <dbReference type="SAM" id="MobiDB-lite"/>
    </source>
</evidence>
<evidence type="ECO:0000313" key="2">
    <source>
        <dbReference type="EMBL" id="RUP30965.1"/>
    </source>
</evidence>
<sequence length="62" mass="6652">MCAGPRNRVSSPPSLLCDIDLPAVARQSHQVPRHAKDLKHAGVGLDGQIEKRQSAPEGREVA</sequence>
<gene>
    <name evidence="2" type="ORF">BC936DRAFT_138625</name>
</gene>
<reference evidence="2 3" key="1">
    <citation type="journal article" date="2018" name="New Phytol.">
        <title>Phylogenomics of Endogonaceae and evolution of mycorrhizas within Mucoromycota.</title>
        <authorList>
            <person name="Chang Y."/>
            <person name="Desiro A."/>
            <person name="Na H."/>
            <person name="Sandor L."/>
            <person name="Lipzen A."/>
            <person name="Clum A."/>
            <person name="Barry K."/>
            <person name="Grigoriev I.V."/>
            <person name="Martin F.M."/>
            <person name="Stajich J.E."/>
            <person name="Smith M.E."/>
            <person name="Bonito G."/>
            <person name="Spatafora J.W."/>
        </authorList>
    </citation>
    <scope>NUCLEOTIDE SEQUENCE [LARGE SCALE GENOMIC DNA]</scope>
    <source>
        <strain evidence="2 3">GMNB39</strain>
    </source>
</reference>